<protein>
    <submittedName>
        <fullName evidence="2">Uncharacterized protein</fullName>
    </submittedName>
</protein>
<gene>
    <name evidence="2" type="ORF">SPSIL_008770</name>
</gene>
<name>A0ABZ3IHD3_9FIRM</name>
<dbReference type="Proteomes" id="UP000216752">
    <property type="component" value="Chromosome"/>
</dbReference>
<dbReference type="EMBL" id="CP155573">
    <property type="protein sequence ID" value="XFO64768.1"/>
    <property type="molecule type" value="Genomic_DNA"/>
</dbReference>
<sequence>MPVRTRVTAHKTDDFKCLELGDGAGVVIDPVSIETAGRSNHGVCKSIKLDPKEFEHMLGAIPNAERLKPVKCPLKNRKPVFDPNQLTKKRRKREVT</sequence>
<keyword evidence="3" id="KW-1185">Reference proteome</keyword>
<feature type="compositionally biased region" description="Basic residues" evidence="1">
    <location>
        <begin position="87"/>
        <end position="96"/>
    </location>
</feature>
<evidence type="ECO:0000256" key="1">
    <source>
        <dbReference type="SAM" id="MobiDB-lite"/>
    </source>
</evidence>
<reference evidence="2" key="1">
    <citation type="submission" date="2024-05" db="EMBL/GenBank/DDBJ databases">
        <title>Isolation and characterization of Sporomusa carbonis sp. nov., a carboxydotrophic hydrogenogen in the genus of Sporomusa isolated from a charcoal burning pile.</title>
        <authorList>
            <person name="Boeer T."/>
            <person name="Rosenbaum F."/>
            <person name="Eysell L."/>
            <person name="Mueller V."/>
            <person name="Daniel R."/>
            <person name="Poehlein A."/>
        </authorList>
    </citation>
    <scope>NUCLEOTIDE SEQUENCE [LARGE SCALE GENOMIC DNA]</scope>
    <source>
        <strain evidence="2">DSM 10669</strain>
    </source>
</reference>
<evidence type="ECO:0000313" key="2">
    <source>
        <dbReference type="EMBL" id="XFO64768.1"/>
    </source>
</evidence>
<accession>A0ABZ3IHD3</accession>
<proteinExistence type="predicted"/>
<feature type="region of interest" description="Disordered" evidence="1">
    <location>
        <begin position="75"/>
        <end position="96"/>
    </location>
</feature>
<organism evidence="2 3">
    <name type="scientific">Sporomusa silvacetica DSM 10669</name>
    <dbReference type="NCBI Taxonomy" id="1123289"/>
    <lineage>
        <taxon>Bacteria</taxon>
        <taxon>Bacillati</taxon>
        <taxon>Bacillota</taxon>
        <taxon>Negativicutes</taxon>
        <taxon>Selenomonadales</taxon>
        <taxon>Sporomusaceae</taxon>
        <taxon>Sporomusa</taxon>
    </lineage>
</organism>
<evidence type="ECO:0000313" key="3">
    <source>
        <dbReference type="Proteomes" id="UP000216752"/>
    </source>
</evidence>
<dbReference type="RefSeq" id="WP_094607758.1">
    <property type="nucleotide sequence ID" value="NZ_CP155573.1"/>
</dbReference>